<evidence type="ECO:0000256" key="1">
    <source>
        <dbReference type="ARBA" id="ARBA00004370"/>
    </source>
</evidence>
<organism evidence="7 8">
    <name type="scientific">Aplysia californica</name>
    <name type="common">California sea hare</name>
    <dbReference type="NCBI Taxonomy" id="6500"/>
    <lineage>
        <taxon>Eukaryota</taxon>
        <taxon>Metazoa</taxon>
        <taxon>Spiralia</taxon>
        <taxon>Lophotrochozoa</taxon>
        <taxon>Mollusca</taxon>
        <taxon>Gastropoda</taxon>
        <taxon>Heterobranchia</taxon>
        <taxon>Euthyneura</taxon>
        <taxon>Tectipleura</taxon>
        <taxon>Aplysiida</taxon>
        <taxon>Aplysioidea</taxon>
        <taxon>Aplysiidae</taxon>
        <taxon>Aplysia</taxon>
    </lineage>
</organism>
<sequence length="336" mass="37665">MSNSSNHRSNSVVSGNNSDLLAVLSVYLSAPLTLAGCIANVINIAVFCRMDRRQTINISLLSMAVSDLLGLLGTLWRCICFLPEVVKSPNLSFHPLSMAYGVGDTARFIFGRITACLTLLISAERCLCILLPLKVKTLITTGKIRAIIIAIYIFVTASNSWIFYLYRFVWEHSDKRNRTFLTFKAIKNKSRIEVPLIVVNNLFLQCALSAGIMVFTAILVVKMKQQSKWRLSSSKQTAASETSAKRDDKVAKTVTVISVTYLLCYFPSTVNIMCVNLVPGYKANGRHSELFLNISTVVYLLEILNSSVNIFFYWELSTQFRKEMKRMLRCATTTTT</sequence>
<feature type="transmembrane region" description="Helical" evidence="5">
    <location>
        <begin position="202"/>
        <end position="221"/>
    </location>
</feature>
<proteinExistence type="predicted"/>
<feature type="transmembrane region" description="Helical" evidence="5">
    <location>
        <begin position="20"/>
        <end position="48"/>
    </location>
</feature>
<keyword evidence="3 5" id="KW-1133">Transmembrane helix</keyword>
<dbReference type="InterPro" id="IPR052954">
    <property type="entry name" value="GPCR-Ligand_Int"/>
</dbReference>
<keyword evidence="4 5" id="KW-0472">Membrane</keyword>
<dbReference type="Gene3D" id="1.20.1070.10">
    <property type="entry name" value="Rhodopsin 7-helix transmembrane proteins"/>
    <property type="match status" value="1"/>
</dbReference>
<evidence type="ECO:0000256" key="5">
    <source>
        <dbReference type="SAM" id="Phobius"/>
    </source>
</evidence>
<gene>
    <name evidence="8" type="primary">LOC101855657</name>
</gene>
<accession>A0ABM0JWR4</accession>
<dbReference type="PANTHER" id="PTHR46641">
    <property type="entry name" value="FMRFAMIDE RECEPTOR-RELATED"/>
    <property type="match status" value="1"/>
</dbReference>
<keyword evidence="7" id="KW-1185">Reference proteome</keyword>
<evidence type="ECO:0000259" key="6">
    <source>
        <dbReference type="PROSITE" id="PS50262"/>
    </source>
</evidence>
<comment type="subcellular location">
    <subcellularLocation>
        <location evidence="1">Membrane</location>
    </subcellularLocation>
</comment>
<evidence type="ECO:0000313" key="7">
    <source>
        <dbReference type="Proteomes" id="UP000694888"/>
    </source>
</evidence>
<feature type="transmembrane region" description="Helical" evidence="5">
    <location>
        <begin position="144"/>
        <end position="166"/>
    </location>
</feature>
<evidence type="ECO:0000313" key="8">
    <source>
        <dbReference type="RefSeq" id="XP_005103350.1"/>
    </source>
</evidence>
<dbReference type="Pfam" id="PF10324">
    <property type="entry name" value="7TM_GPCR_Srw"/>
    <property type="match status" value="1"/>
</dbReference>
<dbReference type="GeneID" id="101855657"/>
<dbReference type="InterPro" id="IPR019427">
    <property type="entry name" value="7TM_GPCR_serpentine_rcpt_Srw"/>
</dbReference>
<protein>
    <submittedName>
        <fullName evidence="8">Bombesin receptor subtype-3-like</fullName>
    </submittedName>
</protein>
<dbReference type="PANTHER" id="PTHR46641:SF18">
    <property type="entry name" value="G-PROTEIN COUPLED RECEPTORS FAMILY 1 PROFILE DOMAIN-CONTAINING PROTEIN"/>
    <property type="match status" value="1"/>
</dbReference>
<reference evidence="8" key="1">
    <citation type="submission" date="2025-08" db="UniProtKB">
        <authorList>
            <consortium name="RefSeq"/>
        </authorList>
    </citation>
    <scope>IDENTIFICATION</scope>
</reference>
<feature type="transmembrane region" description="Helical" evidence="5">
    <location>
        <begin position="60"/>
        <end position="86"/>
    </location>
</feature>
<dbReference type="SUPFAM" id="SSF81321">
    <property type="entry name" value="Family A G protein-coupled receptor-like"/>
    <property type="match status" value="1"/>
</dbReference>
<evidence type="ECO:0000256" key="4">
    <source>
        <dbReference type="ARBA" id="ARBA00023136"/>
    </source>
</evidence>
<dbReference type="PROSITE" id="PS50262">
    <property type="entry name" value="G_PROTEIN_RECEP_F1_2"/>
    <property type="match status" value="1"/>
</dbReference>
<evidence type="ECO:0000256" key="2">
    <source>
        <dbReference type="ARBA" id="ARBA00022692"/>
    </source>
</evidence>
<name>A0ABM0JWR4_APLCA</name>
<dbReference type="Proteomes" id="UP000694888">
    <property type="component" value="Unplaced"/>
</dbReference>
<dbReference type="InterPro" id="IPR000276">
    <property type="entry name" value="GPCR_Rhodpsn"/>
</dbReference>
<feature type="domain" description="G-protein coupled receptors family 1 profile" evidence="6">
    <location>
        <begin position="39"/>
        <end position="313"/>
    </location>
</feature>
<dbReference type="PRINTS" id="PR00237">
    <property type="entry name" value="GPCRRHODOPSN"/>
</dbReference>
<dbReference type="RefSeq" id="XP_005103350.1">
    <property type="nucleotide sequence ID" value="XM_005103293.1"/>
</dbReference>
<evidence type="ECO:0000256" key="3">
    <source>
        <dbReference type="ARBA" id="ARBA00022989"/>
    </source>
</evidence>
<keyword evidence="2 5" id="KW-0812">Transmembrane</keyword>
<feature type="transmembrane region" description="Helical" evidence="5">
    <location>
        <begin position="106"/>
        <end position="123"/>
    </location>
</feature>
<dbReference type="InterPro" id="IPR017452">
    <property type="entry name" value="GPCR_Rhodpsn_7TM"/>
</dbReference>
<feature type="transmembrane region" description="Helical" evidence="5">
    <location>
        <begin position="254"/>
        <end position="278"/>
    </location>
</feature>
<feature type="transmembrane region" description="Helical" evidence="5">
    <location>
        <begin position="290"/>
        <end position="316"/>
    </location>
</feature>